<dbReference type="CDD" id="cd18315">
    <property type="entry name" value="BTB_POZ_BAB-like"/>
    <property type="match status" value="1"/>
</dbReference>
<evidence type="ECO:0000256" key="1">
    <source>
        <dbReference type="ARBA" id="ARBA00004123"/>
    </source>
</evidence>
<organism evidence="7 8">
    <name type="scientific">Tribolium castaneum</name>
    <name type="common">Red flour beetle</name>
    <dbReference type="NCBI Taxonomy" id="7070"/>
    <lineage>
        <taxon>Eukaryota</taxon>
        <taxon>Metazoa</taxon>
        <taxon>Ecdysozoa</taxon>
        <taxon>Arthropoda</taxon>
        <taxon>Hexapoda</taxon>
        <taxon>Insecta</taxon>
        <taxon>Pterygota</taxon>
        <taxon>Neoptera</taxon>
        <taxon>Endopterygota</taxon>
        <taxon>Coleoptera</taxon>
        <taxon>Polyphaga</taxon>
        <taxon>Cucujiformia</taxon>
        <taxon>Tenebrionidae</taxon>
        <taxon>Tenebrionidae incertae sedis</taxon>
        <taxon>Tribolium</taxon>
    </lineage>
</organism>
<dbReference type="InterPro" id="IPR036236">
    <property type="entry name" value="Znf_C2H2_sf"/>
</dbReference>
<dbReference type="InterPro" id="IPR051095">
    <property type="entry name" value="Dros_DevTransReg"/>
</dbReference>
<keyword evidence="3" id="KW-0862">Zinc</keyword>
<evidence type="ECO:0000256" key="3">
    <source>
        <dbReference type="PROSITE-ProRule" id="PRU00042"/>
    </source>
</evidence>
<keyword evidence="8" id="KW-1185">Reference proteome</keyword>
<gene>
    <name evidence="7" type="primary">AUGUSTUS-3.0.2_33277</name>
    <name evidence="7" type="ORF">TcasGA2_TC033277</name>
</gene>
<evidence type="ECO:0000259" key="5">
    <source>
        <dbReference type="PROSITE" id="PS50097"/>
    </source>
</evidence>
<dbReference type="PANTHER" id="PTHR23110">
    <property type="entry name" value="BTB DOMAIN TRANSCRIPTION FACTOR"/>
    <property type="match status" value="1"/>
</dbReference>
<feature type="domain" description="BTB" evidence="5">
    <location>
        <begin position="34"/>
        <end position="99"/>
    </location>
</feature>
<keyword evidence="2" id="KW-0539">Nucleus</keyword>
<proteinExistence type="predicted"/>
<dbReference type="InterPro" id="IPR000210">
    <property type="entry name" value="BTB/POZ_dom"/>
</dbReference>
<dbReference type="Proteomes" id="UP000007266">
    <property type="component" value="Linkage group 5"/>
</dbReference>
<dbReference type="Gene3D" id="3.30.160.60">
    <property type="entry name" value="Classic Zinc Finger"/>
    <property type="match status" value="1"/>
</dbReference>
<dbReference type="GO" id="GO:0003006">
    <property type="term" value="P:developmental process involved in reproduction"/>
    <property type="evidence" value="ECO:0007669"/>
    <property type="project" value="UniProtKB-ARBA"/>
</dbReference>
<evidence type="ECO:0000313" key="8">
    <source>
        <dbReference type="Proteomes" id="UP000007266"/>
    </source>
</evidence>
<dbReference type="OMA" id="ANPRRQM"/>
<protein>
    <submittedName>
        <fullName evidence="7">Protein bric-a-brac 1-like Protein</fullName>
    </submittedName>
</protein>
<comment type="subcellular location">
    <subcellularLocation>
        <location evidence="1">Nucleus</location>
    </subcellularLocation>
</comment>
<feature type="domain" description="C2H2-type" evidence="6">
    <location>
        <begin position="248"/>
        <end position="275"/>
    </location>
</feature>
<evidence type="ECO:0000259" key="6">
    <source>
        <dbReference type="PROSITE" id="PS50157"/>
    </source>
</evidence>
<reference evidence="7 8" key="2">
    <citation type="journal article" date="2010" name="Nucleic Acids Res.">
        <title>BeetleBase in 2010: revisions to provide comprehensive genomic information for Tribolium castaneum.</title>
        <authorList>
            <person name="Kim H.S."/>
            <person name="Murphy T."/>
            <person name="Xia J."/>
            <person name="Caragea D."/>
            <person name="Park Y."/>
            <person name="Beeman R.W."/>
            <person name="Lorenzen M.D."/>
            <person name="Butcher S."/>
            <person name="Manak J.R."/>
            <person name="Brown S.J."/>
        </authorList>
    </citation>
    <scope>GENOME REANNOTATION</scope>
    <source>
        <strain evidence="7 8">Georgia GA2</strain>
    </source>
</reference>
<dbReference type="Pfam" id="PF00651">
    <property type="entry name" value="BTB"/>
    <property type="match status" value="1"/>
</dbReference>
<dbReference type="SUPFAM" id="SSF57667">
    <property type="entry name" value="beta-beta-alpha zinc fingers"/>
    <property type="match status" value="1"/>
</dbReference>
<dbReference type="GO" id="GO:0048666">
    <property type="term" value="P:neuron development"/>
    <property type="evidence" value="ECO:0007669"/>
    <property type="project" value="UniProtKB-ARBA"/>
</dbReference>
<dbReference type="PROSITE" id="PS00028">
    <property type="entry name" value="ZINC_FINGER_C2H2_1"/>
    <property type="match status" value="2"/>
</dbReference>
<feature type="region of interest" description="Disordered" evidence="4">
    <location>
        <begin position="120"/>
        <end position="185"/>
    </location>
</feature>
<dbReference type="Pfam" id="PF00096">
    <property type="entry name" value="zf-C2H2"/>
    <property type="match status" value="2"/>
</dbReference>
<evidence type="ECO:0000313" key="7">
    <source>
        <dbReference type="EMBL" id="KYB27487.1"/>
    </source>
</evidence>
<reference evidence="7 8" key="1">
    <citation type="journal article" date="2008" name="Nature">
        <title>The genome of the model beetle and pest Tribolium castaneum.</title>
        <authorList>
            <consortium name="Tribolium Genome Sequencing Consortium"/>
            <person name="Richards S."/>
            <person name="Gibbs R.A."/>
            <person name="Weinstock G.M."/>
            <person name="Brown S.J."/>
            <person name="Denell R."/>
            <person name="Beeman R.W."/>
            <person name="Gibbs R."/>
            <person name="Beeman R.W."/>
            <person name="Brown S.J."/>
            <person name="Bucher G."/>
            <person name="Friedrich M."/>
            <person name="Grimmelikhuijzen C.J."/>
            <person name="Klingler M."/>
            <person name="Lorenzen M."/>
            <person name="Richards S."/>
            <person name="Roth S."/>
            <person name="Schroder R."/>
            <person name="Tautz D."/>
            <person name="Zdobnov E.M."/>
            <person name="Muzny D."/>
            <person name="Gibbs R.A."/>
            <person name="Weinstock G.M."/>
            <person name="Attaway T."/>
            <person name="Bell S."/>
            <person name="Buhay C.J."/>
            <person name="Chandrabose M.N."/>
            <person name="Chavez D."/>
            <person name="Clerk-Blankenburg K.P."/>
            <person name="Cree A."/>
            <person name="Dao M."/>
            <person name="Davis C."/>
            <person name="Chacko J."/>
            <person name="Dinh H."/>
            <person name="Dugan-Rocha S."/>
            <person name="Fowler G."/>
            <person name="Garner T.T."/>
            <person name="Garnes J."/>
            <person name="Gnirke A."/>
            <person name="Hawes A."/>
            <person name="Hernandez J."/>
            <person name="Hines S."/>
            <person name="Holder M."/>
            <person name="Hume J."/>
            <person name="Jhangiani S.N."/>
            <person name="Joshi V."/>
            <person name="Khan Z.M."/>
            <person name="Jackson L."/>
            <person name="Kovar C."/>
            <person name="Kowis A."/>
            <person name="Lee S."/>
            <person name="Lewis L.R."/>
            <person name="Margolis J."/>
            <person name="Morgan M."/>
            <person name="Nazareth L.V."/>
            <person name="Nguyen N."/>
            <person name="Okwuonu G."/>
            <person name="Parker D."/>
            <person name="Richards S."/>
            <person name="Ruiz S.J."/>
            <person name="Santibanez J."/>
            <person name="Savard J."/>
            <person name="Scherer S.E."/>
            <person name="Schneider B."/>
            <person name="Sodergren E."/>
            <person name="Tautz D."/>
            <person name="Vattahil S."/>
            <person name="Villasana D."/>
            <person name="White C.S."/>
            <person name="Wright R."/>
            <person name="Park Y."/>
            <person name="Beeman R.W."/>
            <person name="Lord J."/>
            <person name="Oppert B."/>
            <person name="Lorenzen M."/>
            <person name="Brown S."/>
            <person name="Wang L."/>
            <person name="Savard J."/>
            <person name="Tautz D."/>
            <person name="Richards S."/>
            <person name="Weinstock G."/>
            <person name="Gibbs R.A."/>
            <person name="Liu Y."/>
            <person name="Worley K."/>
            <person name="Weinstock G."/>
            <person name="Elsik C.G."/>
            <person name="Reese J.T."/>
            <person name="Elhaik E."/>
            <person name="Landan G."/>
            <person name="Graur D."/>
            <person name="Arensburger P."/>
            <person name="Atkinson P."/>
            <person name="Beeman R.W."/>
            <person name="Beidler J."/>
            <person name="Brown S.J."/>
            <person name="Demuth J.P."/>
            <person name="Drury D.W."/>
            <person name="Du Y.Z."/>
            <person name="Fujiwara H."/>
            <person name="Lorenzen M."/>
            <person name="Maselli V."/>
            <person name="Osanai M."/>
            <person name="Park Y."/>
            <person name="Robertson H.M."/>
            <person name="Tu Z."/>
            <person name="Wang J.J."/>
            <person name="Wang S."/>
            <person name="Richards S."/>
            <person name="Song H."/>
            <person name="Zhang L."/>
            <person name="Sodergren E."/>
            <person name="Werner D."/>
            <person name="Stanke M."/>
            <person name="Morgenstern B."/>
            <person name="Solovyev V."/>
            <person name="Kosarev P."/>
            <person name="Brown G."/>
            <person name="Chen H.C."/>
            <person name="Ermolaeva O."/>
            <person name="Hlavina W."/>
            <person name="Kapustin Y."/>
            <person name="Kiryutin B."/>
            <person name="Kitts P."/>
            <person name="Maglott D."/>
            <person name="Pruitt K."/>
            <person name="Sapojnikov V."/>
            <person name="Souvorov A."/>
            <person name="Mackey A.J."/>
            <person name="Waterhouse R.M."/>
            <person name="Wyder S."/>
            <person name="Zdobnov E.M."/>
            <person name="Zdobnov E.M."/>
            <person name="Wyder S."/>
            <person name="Kriventseva E.V."/>
            <person name="Kadowaki T."/>
            <person name="Bork P."/>
            <person name="Aranda M."/>
            <person name="Bao R."/>
            <person name="Beermann A."/>
            <person name="Berns N."/>
            <person name="Bolognesi R."/>
            <person name="Bonneton F."/>
            <person name="Bopp D."/>
            <person name="Brown S.J."/>
            <person name="Bucher G."/>
            <person name="Butts T."/>
            <person name="Chaumot A."/>
            <person name="Denell R.E."/>
            <person name="Ferrier D.E."/>
            <person name="Friedrich M."/>
            <person name="Gordon C.M."/>
            <person name="Jindra M."/>
            <person name="Klingler M."/>
            <person name="Lan Q."/>
            <person name="Lattorff H.M."/>
            <person name="Laudet V."/>
            <person name="von Levetsow C."/>
            <person name="Liu Z."/>
            <person name="Lutz R."/>
            <person name="Lynch J.A."/>
            <person name="da Fonseca R.N."/>
            <person name="Posnien N."/>
            <person name="Reuter R."/>
            <person name="Roth S."/>
            <person name="Savard J."/>
            <person name="Schinko J.B."/>
            <person name="Schmitt C."/>
            <person name="Schoppmeier M."/>
            <person name="Schroder R."/>
            <person name="Shippy T.D."/>
            <person name="Simonnet F."/>
            <person name="Marques-Souza H."/>
            <person name="Tautz D."/>
            <person name="Tomoyasu Y."/>
            <person name="Trauner J."/>
            <person name="Van der Zee M."/>
            <person name="Vervoort M."/>
            <person name="Wittkopp N."/>
            <person name="Wimmer E.A."/>
            <person name="Yang X."/>
            <person name="Jones A.K."/>
            <person name="Sattelle D.B."/>
            <person name="Ebert P.R."/>
            <person name="Nelson D."/>
            <person name="Scott J.G."/>
            <person name="Beeman R.W."/>
            <person name="Muthukrishnan S."/>
            <person name="Kramer K.J."/>
            <person name="Arakane Y."/>
            <person name="Beeman R.W."/>
            <person name="Zhu Q."/>
            <person name="Hogenkamp D."/>
            <person name="Dixit R."/>
            <person name="Oppert B."/>
            <person name="Jiang H."/>
            <person name="Zou Z."/>
            <person name="Marshall J."/>
            <person name="Elpidina E."/>
            <person name="Vinokurov K."/>
            <person name="Oppert C."/>
            <person name="Zou Z."/>
            <person name="Evans J."/>
            <person name="Lu Z."/>
            <person name="Zhao P."/>
            <person name="Sumathipala N."/>
            <person name="Altincicek B."/>
            <person name="Vilcinskas A."/>
            <person name="Williams M."/>
            <person name="Hultmark D."/>
            <person name="Hetru C."/>
            <person name="Jiang H."/>
            <person name="Grimmelikhuijzen C.J."/>
            <person name="Hauser F."/>
            <person name="Cazzamali G."/>
            <person name="Williamson M."/>
            <person name="Park Y."/>
            <person name="Li B."/>
            <person name="Tanaka Y."/>
            <person name="Predel R."/>
            <person name="Neupert S."/>
            <person name="Schachtner J."/>
            <person name="Verleyen P."/>
            <person name="Raible F."/>
            <person name="Bork P."/>
            <person name="Friedrich M."/>
            <person name="Walden K.K."/>
            <person name="Robertson H.M."/>
            <person name="Angeli S."/>
            <person name="Foret S."/>
            <person name="Bucher G."/>
            <person name="Schuetz S."/>
            <person name="Maleszka R."/>
            <person name="Wimmer E.A."/>
            <person name="Beeman R.W."/>
            <person name="Lorenzen M."/>
            <person name="Tomoyasu Y."/>
            <person name="Miller S.C."/>
            <person name="Grossmann D."/>
            <person name="Bucher G."/>
        </authorList>
    </citation>
    <scope>NUCLEOTIDE SEQUENCE [LARGE SCALE GENOMIC DNA]</scope>
    <source>
        <strain evidence="7 8">Georgia GA2</strain>
    </source>
</reference>
<dbReference type="SMART" id="SM00355">
    <property type="entry name" value="ZnF_C2H2"/>
    <property type="match status" value="2"/>
</dbReference>
<dbReference type="SUPFAM" id="SSF54695">
    <property type="entry name" value="POZ domain"/>
    <property type="match status" value="1"/>
</dbReference>
<feature type="compositionally biased region" description="Basic and acidic residues" evidence="4">
    <location>
        <begin position="156"/>
        <end position="168"/>
    </location>
</feature>
<dbReference type="SMART" id="SM00225">
    <property type="entry name" value="BTB"/>
    <property type="match status" value="1"/>
</dbReference>
<dbReference type="GO" id="GO:0008270">
    <property type="term" value="F:zinc ion binding"/>
    <property type="evidence" value="ECO:0007669"/>
    <property type="project" value="UniProtKB-KW"/>
</dbReference>
<dbReference type="Gene3D" id="3.30.710.10">
    <property type="entry name" value="Potassium Channel Kv1.1, Chain A"/>
    <property type="match status" value="1"/>
</dbReference>
<dbReference type="PROSITE" id="PS50097">
    <property type="entry name" value="BTB"/>
    <property type="match status" value="1"/>
</dbReference>
<dbReference type="GO" id="GO:0048513">
    <property type="term" value="P:animal organ development"/>
    <property type="evidence" value="ECO:0007669"/>
    <property type="project" value="UniProtKB-ARBA"/>
</dbReference>
<dbReference type="GO" id="GO:0005634">
    <property type="term" value="C:nucleus"/>
    <property type="evidence" value="ECO:0007669"/>
    <property type="project" value="UniProtKB-SubCell"/>
</dbReference>
<evidence type="ECO:0000256" key="2">
    <source>
        <dbReference type="ARBA" id="ARBA00023242"/>
    </source>
</evidence>
<name>A0A139WIA8_TRICA</name>
<evidence type="ECO:0000256" key="4">
    <source>
        <dbReference type="SAM" id="MobiDB-lite"/>
    </source>
</evidence>
<dbReference type="EMBL" id="KQ971343">
    <property type="protein sequence ID" value="KYB27487.1"/>
    <property type="molecule type" value="Genomic_DNA"/>
</dbReference>
<sequence length="300" mass="33811">MGSDSNKEYSVNWKNHMDHMRKAFDNLLTSNELTDVTLCCEGRRIGAHKMLLSACSTYFRDTFKDVPCQHPVIILYGVEYSVLSDILHFIYNGEVSVDTSKLDSFLKTAQLLKISGLTDNSTENMASENSEQDTQAASRREQTEGAFSEQVSTASEDTKKGAKRRVQESEGAPTQTKVGRQESDTLFMSDVKSEPSEFVNYEDPLEDPLLQADPSNENREFFVTSQGGVEDEIKMKASKSTSWPINTVKCNICNKVFSHPYSLQQHKPVHAGNTRCPICKAVLSRKYHLKLHMKARHNLN</sequence>
<accession>A0A139WIA8</accession>
<dbReference type="PROSITE" id="PS50157">
    <property type="entry name" value="ZINC_FINGER_C2H2_2"/>
    <property type="match status" value="1"/>
</dbReference>
<dbReference type="InterPro" id="IPR013087">
    <property type="entry name" value="Znf_C2H2_type"/>
</dbReference>
<keyword evidence="3" id="KW-0863">Zinc-finger</keyword>
<keyword evidence="3" id="KW-0479">Metal-binding</keyword>
<dbReference type="InterPro" id="IPR011333">
    <property type="entry name" value="SKP1/BTB/POZ_sf"/>
</dbReference>
<feature type="compositionally biased region" description="Polar residues" evidence="4">
    <location>
        <begin position="120"/>
        <end position="137"/>
    </location>
</feature>
<dbReference type="PANTHER" id="PTHR23110:SF106">
    <property type="entry name" value="FI01104P"/>
    <property type="match status" value="1"/>
</dbReference>
<dbReference type="AlphaFoldDB" id="A0A139WIA8"/>